<accession>A0A2Z3HBE7</accession>
<keyword evidence="1" id="KW-0732">Signal</keyword>
<dbReference type="AlphaFoldDB" id="A0A2Z3HBE7"/>
<keyword evidence="3" id="KW-1185">Reference proteome</keyword>
<dbReference type="SUPFAM" id="SSF54001">
    <property type="entry name" value="Cysteine proteinases"/>
    <property type="match status" value="1"/>
</dbReference>
<dbReference type="KEGG" id="gog:C1280_31375"/>
<name>A0A2Z3HBE7_9BACT</name>
<dbReference type="Proteomes" id="UP000245802">
    <property type="component" value="Chromosome"/>
</dbReference>
<organism evidence="2 3">
    <name type="scientific">Gemmata obscuriglobus</name>
    <dbReference type="NCBI Taxonomy" id="114"/>
    <lineage>
        <taxon>Bacteria</taxon>
        <taxon>Pseudomonadati</taxon>
        <taxon>Planctomycetota</taxon>
        <taxon>Planctomycetia</taxon>
        <taxon>Gemmatales</taxon>
        <taxon>Gemmataceae</taxon>
        <taxon>Gemmata</taxon>
    </lineage>
</organism>
<dbReference type="InterPro" id="IPR038765">
    <property type="entry name" value="Papain-like_cys_pep_sf"/>
</dbReference>
<dbReference type="EMBL" id="CP025958">
    <property type="protein sequence ID" value="AWM41046.1"/>
    <property type="molecule type" value="Genomic_DNA"/>
</dbReference>
<feature type="signal peptide" evidence="1">
    <location>
        <begin position="1"/>
        <end position="20"/>
    </location>
</feature>
<evidence type="ECO:0000313" key="2">
    <source>
        <dbReference type="EMBL" id="AWM41046.1"/>
    </source>
</evidence>
<dbReference type="OrthoDB" id="267206at2"/>
<evidence type="ECO:0000256" key="1">
    <source>
        <dbReference type="SAM" id="SignalP"/>
    </source>
</evidence>
<feature type="chain" id="PRO_5016250922" evidence="1">
    <location>
        <begin position="21"/>
        <end position="338"/>
    </location>
</feature>
<sequence>MKSWYLVPVLALALPFAPCGDVLGGPKSDPLGPKAYPPVYVPAEAPHGYLYQPAADLRTVPRGDAVKYAPQAGDVLLLSDPDPLFTTLYVIARSGRPGHSAVVITMPDGRLGVLESGFSFTPWTRITPLDYRLNLYSGHIWVRPRQEPLTAEQDRALTEFALAAEGGKYDLRKFGMQLTLLRARNPLVTRFAGKPVGPGQKYVCVQIVLEALVYAGLIDGETARPGATYSQDLFYDRSRNPYIDRHPPLAGRGWGPPQLWTPIPGTALRGQDRPQPPNAWPGPGGAYRVDPIPVADGQPPVPTVVGYVPGTPDLTLPTQSPPRRISFLDRPYRIFSRR</sequence>
<reference evidence="2 3" key="1">
    <citation type="submission" date="2018-01" db="EMBL/GenBank/DDBJ databases">
        <title>G. obscuriglobus.</title>
        <authorList>
            <person name="Franke J."/>
            <person name="Blomberg W."/>
            <person name="Selmecki A."/>
        </authorList>
    </citation>
    <scope>NUCLEOTIDE SEQUENCE [LARGE SCALE GENOMIC DNA]</scope>
    <source>
        <strain evidence="2 3">DSM 5831</strain>
    </source>
</reference>
<dbReference type="RefSeq" id="WP_010044843.1">
    <property type="nucleotide sequence ID" value="NZ_CP025958.1"/>
</dbReference>
<protein>
    <submittedName>
        <fullName evidence="2">Uncharacterized protein</fullName>
    </submittedName>
</protein>
<evidence type="ECO:0000313" key="3">
    <source>
        <dbReference type="Proteomes" id="UP000245802"/>
    </source>
</evidence>
<proteinExistence type="predicted"/>
<gene>
    <name evidence="2" type="ORF">C1280_31375</name>
</gene>
<dbReference type="Gene3D" id="3.90.1720.10">
    <property type="entry name" value="endopeptidase domain like (from Nostoc punctiforme)"/>
    <property type="match status" value="1"/>
</dbReference>